<dbReference type="AlphaFoldDB" id="A0A1H3WZH7"/>
<name>A0A1H3WZH7_9FLAO</name>
<protein>
    <recommendedName>
        <fullName evidence="1">Type 9 secretion system plug protein N-terminal domain-containing protein</fullName>
    </recommendedName>
</protein>
<keyword evidence="3" id="KW-1185">Reference proteome</keyword>
<evidence type="ECO:0000259" key="1">
    <source>
        <dbReference type="Pfam" id="PF17116"/>
    </source>
</evidence>
<organism evidence="2 3">
    <name type="scientific">Flavobacterium gillisiae</name>
    <dbReference type="NCBI Taxonomy" id="150146"/>
    <lineage>
        <taxon>Bacteria</taxon>
        <taxon>Pseudomonadati</taxon>
        <taxon>Bacteroidota</taxon>
        <taxon>Flavobacteriia</taxon>
        <taxon>Flavobacteriales</taxon>
        <taxon>Flavobacteriaceae</taxon>
        <taxon>Flavobacterium</taxon>
    </lineage>
</organism>
<accession>A0A1H3WZH7</accession>
<dbReference type="Pfam" id="PF17116">
    <property type="entry name" value="T9SS_plug_1st"/>
    <property type="match status" value="1"/>
</dbReference>
<gene>
    <name evidence="2" type="ORF">SAMN05443667_101307</name>
</gene>
<evidence type="ECO:0000313" key="3">
    <source>
        <dbReference type="Proteomes" id="UP000198951"/>
    </source>
</evidence>
<sequence>MVLLNSLYLPFSNLIIMLNSFFRKIILLLIITSASAQVENEIAPPFNIKTVSFIQNNQNVVPIFQLGSGFQLQFDDLYGNEADYYYEIIHCDYNWKHSEIPKNEYLQGFDNQRIQNYTNSFNTLQLYSHYTLSIPNQFTQQLRISGNYILKVLNNDKEVVFTRKFILYEDLVTVPIQVKRARTVSNVEYKHNLDFSIKSNTITFQNPLKNVKVVLLQNGKFNSAIKNIQPQYTIGNDLIYKYDTETQYWAGNEFLYFENKDVRAANNNIARVDASTAIYNSYLYTNNARANFPYSVYEDVNGNFVVRNLNAANSEIEADYAWVYFSLSAPTFNNDNAIYINGMFNNYSLTPEFKMDYNPKKGIYEKALLLKQGFTNFEYVIVDRKGAIDNENAIDGNFYQTENDYSILVYYRANTDRYDRVVGKGNANSLNIIN</sequence>
<dbReference type="STRING" id="150146.SAMN05443667_101307"/>
<proteinExistence type="predicted"/>
<dbReference type="Proteomes" id="UP000198951">
    <property type="component" value="Unassembled WGS sequence"/>
</dbReference>
<dbReference type="EMBL" id="FNRD01000001">
    <property type="protein sequence ID" value="SDZ92370.1"/>
    <property type="molecule type" value="Genomic_DNA"/>
</dbReference>
<evidence type="ECO:0000313" key="2">
    <source>
        <dbReference type="EMBL" id="SDZ92370.1"/>
    </source>
</evidence>
<dbReference type="InterPro" id="IPR031345">
    <property type="entry name" value="T9SS_Plug_N"/>
</dbReference>
<feature type="domain" description="Type 9 secretion system plug protein N-terminal" evidence="1">
    <location>
        <begin position="48"/>
        <end position="169"/>
    </location>
</feature>
<reference evidence="3" key="1">
    <citation type="submission" date="2016-10" db="EMBL/GenBank/DDBJ databases">
        <authorList>
            <person name="Varghese N."/>
            <person name="Submissions S."/>
        </authorList>
    </citation>
    <scope>NUCLEOTIDE SEQUENCE [LARGE SCALE GENOMIC DNA]</scope>
    <source>
        <strain evidence="3">DSM 22376</strain>
    </source>
</reference>